<keyword evidence="3 6" id="KW-0812">Transmembrane</keyword>
<protein>
    <submittedName>
        <fullName evidence="8">DMT family transporter</fullName>
    </submittedName>
</protein>
<reference evidence="8 9" key="1">
    <citation type="submission" date="2023-05" db="EMBL/GenBank/DDBJ databases">
        <title>YMD87, complete Genome.</title>
        <authorList>
            <person name="Zhang J."/>
            <person name="Xu X."/>
        </authorList>
    </citation>
    <scope>NUCLEOTIDE SEQUENCE [LARGE SCALE GENOMIC DNA]</scope>
    <source>
        <strain evidence="8 9">YMD87</strain>
    </source>
</reference>
<feature type="transmembrane region" description="Helical" evidence="6">
    <location>
        <begin position="272"/>
        <end position="289"/>
    </location>
</feature>
<dbReference type="Pfam" id="PF00892">
    <property type="entry name" value="EamA"/>
    <property type="match status" value="2"/>
</dbReference>
<evidence type="ECO:0000256" key="3">
    <source>
        <dbReference type="ARBA" id="ARBA00022692"/>
    </source>
</evidence>
<feature type="transmembrane region" description="Helical" evidence="6">
    <location>
        <begin position="151"/>
        <end position="169"/>
    </location>
</feature>
<feature type="transmembrane region" description="Helical" evidence="6">
    <location>
        <begin position="247"/>
        <end position="266"/>
    </location>
</feature>
<feature type="domain" description="EamA" evidence="7">
    <location>
        <begin position="6"/>
        <end position="138"/>
    </location>
</feature>
<evidence type="ECO:0000256" key="4">
    <source>
        <dbReference type="ARBA" id="ARBA00022989"/>
    </source>
</evidence>
<dbReference type="SUPFAM" id="SSF103481">
    <property type="entry name" value="Multidrug resistance efflux transporter EmrE"/>
    <property type="match status" value="1"/>
</dbReference>
<evidence type="ECO:0000256" key="1">
    <source>
        <dbReference type="ARBA" id="ARBA00004651"/>
    </source>
</evidence>
<sequence length="291" mass="30911">MTEAGKGHLAMFCFSALVAGSFSLGGLAAPFIDPAVMNAVRFAIAALSLWGLAWAGNGITRQVFRAPWRYGLLAGLFAIYFVTMFEGLKTASPVSMSAVFTLNPALTAVFGYVVLRQITTGWMALAIAVGGAGALWVIFDGNVAALRGFEVGRGETVYFWGCIAHALYSPLLRRLNRGEPALGFTAAILTAGAVLLGIWAFGPLLATDWSALPPIVWVTLVYVALPATGVTFLILRYATLRLPSAKVMAYTYLTPSWVILWEIGLGKGVPPALVLPGVGLTVLALVMLLRE</sequence>
<keyword evidence="5 6" id="KW-0472">Membrane</keyword>
<evidence type="ECO:0000259" key="7">
    <source>
        <dbReference type="Pfam" id="PF00892"/>
    </source>
</evidence>
<feature type="transmembrane region" description="Helical" evidence="6">
    <location>
        <begin position="68"/>
        <end position="88"/>
    </location>
</feature>
<dbReference type="EMBL" id="CP124616">
    <property type="protein sequence ID" value="WGW04253.1"/>
    <property type="molecule type" value="Genomic_DNA"/>
</dbReference>
<gene>
    <name evidence="8" type="ORF">QF118_01570</name>
</gene>
<feature type="domain" description="EamA" evidence="7">
    <location>
        <begin position="157"/>
        <end position="289"/>
    </location>
</feature>
<feature type="transmembrane region" description="Helical" evidence="6">
    <location>
        <begin position="122"/>
        <end position="139"/>
    </location>
</feature>
<dbReference type="RefSeq" id="WP_282300883.1">
    <property type="nucleotide sequence ID" value="NZ_CP124616.1"/>
</dbReference>
<dbReference type="InterPro" id="IPR000620">
    <property type="entry name" value="EamA_dom"/>
</dbReference>
<dbReference type="PANTHER" id="PTHR42920">
    <property type="entry name" value="OS03G0707200 PROTEIN-RELATED"/>
    <property type="match status" value="1"/>
</dbReference>
<feature type="transmembrane region" description="Helical" evidence="6">
    <location>
        <begin position="214"/>
        <end position="235"/>
    </location>
</feature>
<feature type="transmembrane region" description="Helical" evidence="6">
    <location>
        <begin position="181"/>
        <end position="202"/>
    </location>
</feature>
<evidence type="ECO:0000313" key="9">
    <source>
        <dbReference type="Proteomes" id="UP001241605"/>
    </source>
</evidence>
<comment type="subcellular location">
    <subcellularLocation>
        <location evidence="1">Cell membrane</location>
        <topology evidence="1">Multi-pass membrane protein</topology>
    </subcellularLocation>
</comment>
<dbReference type="InterPro" id="IPR051258">
    <property type="entry name" value="Diverse_Substrate_Transporter"/>
</dbReference>
<feature type="transmembrane region" description="Helical" evidence="6">
    <location>
        <begin position="38"/>
        <end position="56"/>
    </location>
</feature>
<evidence type="ECO:0000256" key="5">
    <source>
        <dbReference type="ARBA" id="ARBA00023136"/>
    </source>
</evidence>
<keyword evidence="4 6" id="KW-1133">Transmembrane helix</keyword>
<accession>A0ABY8QJR7</accession>
<proteinExistence type="predicted"/>
<name>A0ABY8QJR7_9RHOB</name>
<evidence type="ECO:0000313" key="8">
    <source>
        <dbReference type="EMBL" id="WGW04253.1"/>
    </source>
</evidence>
<dbReference type="PANTHER" id="PTHR42920:SF11">
    <property type="entry name" value="INNER MEMBRANE PROTEIN YTFF"/>
    <property type="match status" value="1"/>
</dbReference>
<dbReference type="Proteomes" id="UP001241605">
    <property type="component" value="Chromosome"/>
</dbReference>
<keyword evidence="2" id="KW-1003">Cell membrane</keyword>
<keyword evidence="9" id="KW-1185">Reference proteome</keyword>
<evidence type="ECO:0000256" key="6">
    <source>
        <dbReference type="SAM" id="Phobius"/>
    </source>
</evidence>
<organism evidence="8 9">
    <name type="scientific">Tropicibacter oceani</name>
    <dbReference type="NCBI Taxonomy" id="3058420"/>
    <lineage>
        <taxon>Bacteria</taxon>
        <taxon>Pseudomonadati</taxon>
        <taxon>Pseudomonadota</taxon>
        <taxon>Alphaproteobacteria</taxon>
        <taxon>Rhodobacterales</taxon>
        <taxon>Roseobacteraceae</taxon>
        <taxon>Tropicibacter</taxon>
    </lineage>
</organism>
<dbReference type="InterPro" id="IPR037185">
    <property type="entry name" value="EmrE-like"/>
</dbReference>
<evidence type="ECO:0000256" key="2">
    <source>
        <dbReference type="ARBA" id="ARBA00022475"/>
    </source>
</evidence>
<feature type="transmembrane region" description="Helical" evidence="6">
    <location>
        <begin position="94"/>
        <end position="115"/>
    </location>
</feature>